<dbReference type="EMBL" id="CAJFDH010000006">
    <property type="protein sequence ID" value="CAD5227674.1"/>
    <property type="molecule type" value="Genomic_DNA"/>
</dbReference>
<dbReference type="SMART" id="SM00014">
    <property type="entry name" value="acidPPc"/>
    <property type="match status" value="1"/>
</dbReference>
<dbReference type="EMBL" id="CAJFCW020000006">
    <property type="protein sequence ID" value="CAG9123490.1"/>
    <property type="molecule type" value="Genomic_DNA"/>
</dbReference>
<dbReference type="Proteomes" id="UP000783686">
    <property type="component" value="Unassembled WGS sequence"/>
</dbReference>
<feature type="domain" description="Phosphatidic acid phosphatase type 2/haloperoxidase" evidence="3">
    <location>
        <begin position="59"/>
        <end position="173"/>
    </location>
</feature>
<dbReference type="Pfam" id="PF01569">
    <property type="entry name" value="PAP2"/>
    <property type="match status" value="1"/>
</dbReference>
<organism evidence="4 5">
    <name type="scientific">Bursaphelenchus okinawaensis</name>
    <dbReference type="NCBI Taxonomy" id="465554"/>
    <lineage>
        <taxon>Eukaryota</taxon>
        <taxon>Metazoa</taxon>
        <taxon>Ecdysozoa</taxon>
        <taxon>Nematoda</taxon>
        <taxon>Chromadorea</taxon>
        <taxon>Rhabditida</taxon>
        <taxon>Tylenchina</taxon>
        <taxon>Tylenchomorpha</taxon>
        <taxon>Aphelenchoidea</taxon>
        <taxon>Aphelenchoididae</taxon>
        <taxon>Bursaphelenchus</taxon>
    </lineage>
</organism>
<reference evidence="4" key="1">
    <citation type="submission" date="2020-09" db="EMBL/GenBank/DDBJ databases">
        <authorList>
            <person name="Kikuchi T."/>
        </authorList>
    </citation>
    <scope>NUCLEOTIDE SEQUENCE</scope>
    <source>
        <strain evidence="4">SH1</strain>
    </source>
</reference>
<feature type="chain" id="PRO_5035595646" description="Phosphatidic acid phosphatase type 2/haloperoxidase domain-containing protein" evidence="2">
    <location>
        <begin position="25"/>
        <end position="192"/>
    </location>
</feature>
<proteinExistence type="predicted"/>
<feature type="signal peptide" evidence="2">
    <location>
        <begin position="1"/>
        <end position="24"/>
    </location>
</feature>
<feature type="transmembrane region" description="Helical" evidence="1">
    <location>
        <begin position="167"/>
        <end position="187"/>
    </location>
</feature>
<dbReference type="OrthoDB" id="10266771at2759"/>
<evidence type="ECO:0000313" key="5">
    <source>
        <dbReference type="Proteomes" id="UP000614601"/>
    </source>
</evidence>
<dbReference type="Gene3D" id="1.20.144.10">
    <property type="entry name" value="Phosphatidic acid phosphatase type 2/haloperoxidase"/>
    <property type="match status" value="1"/>
</dbReference>
<dbReference type="GO" id="GO:0042392">
    <property type="term" value="F:sphingosine-1-phosphate phosphatase activity"/>
    <property type="evidence" value="ECO:0007669"/>
    <property type="project" value="TreeGrafter"/>
</dbReference>
<dbReference type="InterPro" id="IPR036938">
    <property type="entry name" value="PAP2/HPO_sf"/>
</dbReference>
<sequence length="192" mass="21074">MSKFTLSLFVALFIIGFVAQEATAQYYYGAYPYAYGGYGYGYPGYGYGYGYYGKREAGFGPAEQAEGIGLDLACVGLIKIAVRRPRPPYNHDDQIYEAPVADKYSFPSGHTSRATMVCALIVELLDVNSYHTKLFIYTIPVLLGLSRVALGRHYLTDVMAGHVLGSIEAIIAMCLPQAAVSFASYYIQEAFT</sequence>
<gene>
    <name evidence="4" type="ORF">BOKJ2_LOCUS12291</name>
</gene>
<evidence type="ECO:0000256" key="2">
    <source>
        <dbReference type="SAM" id="SignalP"/>
    </source>
</evidence>
<evidence type="ECO:0000259" key="3">
    <source>
        <dbReference type="SMART" id="SM00014"/>
    </source>
</evidence>
<evidence type="ECO:0000256" key="1">
    <source>
        <dbReference type="SAM" id="Phobius"/>
    </source>
</evidence>
<keyword evidence="1" id="KW-0472">Membrane</keyword>
<dbReference type="InterPro" id="IPR000326">
    <property type="entry name" value="PAP2/HPO"/>
</dbReference>
<dbReference type="PANTHER" id="PTHR14969:SF13">
    <property type="entry name" value="AT30094P"/>
    <property type="match status" value="1"/>
</dbReference>
<name>A0A811LHR7_9BILA</name>
<evidence type="ECO:0000313" key="4">
    <source>
        <dbReference type="EMBL" id="CAD5227674.1"/>
    </source>
</evidence>
<keyword evidence="2" id="KW-0732">Signal</keyword>
<feature type="transmembrane region" description="Helical" evidence="1">
    <location>
        <begin position="134"/>
        <end position="155"/>
    </location>
</feature>
<dbReference type="SUPFAM" id="SSF48317">
    <property type="entry name" value="Acid phosphatase/Vanadium-dependent haloperoxidase"/>
    <property type="match status" value="1"/>
</dbReference>
<comment type="caution">
    <text evidence="4">The sequence shown here is derived from an EMBL/GenBank/DDBJ whole genome shotgun (WGS) entry which is preliminary data.</text>
</comment>
<accession>A0A811LHR7</accession>
<dbReference type="PANTHER" id="PTHR14969">
    <property type="entry name" value="SPHINGOSINE-1-PHOSPHATE PHOSPHOHYDROLASE"/>
    <property type="match status" value="1"/>
</dbReference>
<keyword evidence="1" id="KW-0812">Transmembrane</keyword>
<keyword evidence="5" id="KW-1185">Reference proteome</keyword>
<dbReference type="AlphaFoldDB" id="A0A811LHR7"/>
<keyword evidence="1" id="KW-1133">Transmembrane helix</keyword>
<dbReference type="Proteomes" id="UP000614601">
    <property type="component" value="Unassembled WGS sequence"/>
</dbReference>
<protein>
    <recommendedName>
        <fullName evidence="3">Phosphatidic acid phosphatase type 2/haloperoxidase domain-containing protein</fullName>
    </recommendedName>
</protein>